<feature type="compositionally biased region" description="Low complexity" evidence="7">
    <location>
        <begin position="423"/>
        <end position="459"/>
    </location>
</feature>
<dbReference type="EMBL" id="CAJOBF010005154">
    <property type="protein sequence ID" value="CAF4165723.1"/>
    <property type="molecule type" value="Genomic_DNA"/>
</dbReference>
<dbReference type="Proteomes" id="UP000663866">
    <property type="component" value="Unassembled WGS sequence"/>
</dbReference>
<dbReference type="InterPro" id="IPR029052">
    <property type="entry name" value="Metallo-depent_PP-like"/>
</dbReference>
<evidence type="ECO:0000313" key="12">
    <source>
        <dbReference type="Proteomes" id="UP000663866"/>
    </source>
</evidence>
<comment type="cofactor">
    <cofactor evidence="1">
        <name>Mn(2+)</name>
        <dbReference type="ChEBI" id="CHEBI:29035"/>
    </cofactor>
</comment>
<dbReference type="Gene3D" id="3.60.21.10">
    <property type="match status" value="1"/>
</dbReference>
<dbReference type="Pfam" id="PF13917">
    <property type="entry name" value="zf-CCHC_3"/>
    <property type="match status" value="1"/>
</dbReference>
<accession>A0A819ZPL1</accession>
<comment type="catalytic activity">
    <reaction evidence="6">
        <text>O-phospho-L-threonyl-[protein] + H2O = L-threonyl-[protein] + phosphate</text>
        <dbReference type="Rhea" id="RHEA:47004"/>
        <dbReference type="Rhea" id="RHEA-COMP:11060"/>
        <dbReference type="Rhea" id="RHEA-COMP:11605"/>
        <dbReference type="ChEBI" id="CHEBI:15377"/>
        <dbReference type="ChEBI" id="CHEBI:30013"/>
        <dbReference type="ChEBI" id="CHEBI:43474"/>
        <dbReference type="ChEBI" id="CHEBI:61977"/>
        <dbReference type="EC" id="3.1.3.16"/>
    </reaction>
</comment>
<dbReference type="PANTHER" id="PTHR45668">
    <property type="entry name" value="SERINE/THREONINE-PROTEIN PHOSPHATASE 5-RELATED"/>
    <property type="match status" value="1"/>
</dbReference>
<dbReference type="SMART" id="SM00156">
    <property type="entry name" value="PP2Ac"/>
    <property type="match status" value="1"/>
</dbReference>
<dbReference type="Pfam" id="PF07039">
    <property type="entry name" value="SGF29_Tudor"/>
    <property type="match status" value="1"/>
</dbReference>
<dbReference type="SUPFAM" id="SSF56300">
    <property type="entry name" value="Metallo-dependent phosphatases"/>
    <property type="match status" value="1"/>
</dbReference>
<dbReference type="InterPro" id="IPR010750">
    <property type="entry name" value="SGF29_tudor-like_dom"/>
</dbReference>
<dbReference type="EMBL" id="CAJOBG010004556">
    <property type="protein sequence ID" value="CAF4115883.1"/>
    <property type="molecule type" value="Genomic_DNA"/>
</dbReference>
<gene>
    <name evidence="9" type="ORF">OVN521_LOCUS21689</name>
    <name evidence="10" type="ORF">UXM345_LOCUS25970</name>
</gene>
<dbReference type="PRINTS" id="PR00114">
    <property type="entry name" value="STPHPHTASE"/>
</dbReference>
<evidence type="ECO:0000256" key="3">
    <source>
        <dbReference type="ARBA" id="ARBA00022737"/>
    </source>
</evidence>
<dbReference type="InterPro" id="IPR004843">
    <property type="entry name" value="Calcineurin-like_PHP"/>
</dbReference>
<feature type="domain" description="SGF29 C-terminal" evidence="8">
    <location>
        <begin position="185"/>
        <end position="328"/>
    </location>
</feature>
<keyword evidence="4 6" id="KW-0378">Hydrolase</keyword>
<feature type="non-terminal residue" evidence="10">
    <location>
        <position position="1"/>
    </location>
</feature>
<dbReference type="GO" id="GO:0004722">
    <property type="term" value="F:protein serine/threonine phosphatase activity"/>
    <property type="evidence" value="ECO:0007669"/>
    <property type="project" value="UniProtKB-EC"/>
</dbReference>
<evidence type="ECO:0000259" key="8">
    <source>
        <dbReference type="PROSITE" id="PS51518"/>
    </source>
</evidence>
<dbReference type="CDD" id="cd23767">
    <property type="entry name" value="IQCD"/>
    <property type="match status" value="1"/>
</dbReference>
<keyword evidence="12" id="KW-1185">Reference proteome</keyword>
<comment type="similarity">
    <text evidence="6">Belongs to the PPP phosphatase family.</text>
</comment>
<feature type="region of interest" description="Disordered" evidence="7">
    <location>
        <begin position="71"/>
        <end position="93"/>
    </location>
</feature>
<name>A0A819ZPL1_9BILA</name>
<dbReference type="CDD" id="cd20394">
    <property type="entry name" value="Tudor_SGF29_rpt2"/>
    <property type="match status" value="1"/>
</dbReference>
<dbReference type="InterPro" id="IPR013235">
    <property type="entry name" value="PPP_dom"/>
</dbReference>
<protein>
    <recommendedName>
        <fullName evidence="6">Serine/threonine-protein phosphatase</fullName>
        <ecNumber evidence="6">3.1.3.16</ecNumber>
    </recommendedName>
</protein>
<evidence type="ECO:0000256" key="2">
    <source>
        <dbReference type="ARBA" id="ARBA00022723"/>
    </source>
</evidence>
<dbReference type="EC" id="3.1.3.16" evidence="6"/>
<dbReference type="CDD" id="cd20393">
    <property type="entry name" value="Tudor_SGF29_rpt1"/>
    <property type="match status" value="1"/>
</dbReference>
<dbReference type="GO" id="GO:0046872">
    <property type="term" value="F:metal ion binding"/>
    <property type="evidence" value="ECO:0007669"/>
    <property type="project" value="UniProtKB-KW"/>
</dbReference>
<evidence type="ECO:0000256" key="7">
    <source>
        <dbReference type="SAM" id="MobiDB-lite"/>
    </source>
</evidence>
<organism evidence="10 11">
    <name type="scientific">Rotaria magnacalcarata</name>
    <dbReference type="NCBI Taxonomy" id="392030"/>
    <lineage>
        <taxon>Eukaryota</taxon>
        <taxon>Metazoa</taxon>
        <taxon>Spiralia</taxon>
        <taxon>Gnathifera</taxon>
        <taxon>Rotifera</taxon>
        <taxon>Eurotatoria</taxon>
        <taxon>Bdelloidea</taxon>
        <taxon>Philodinida</taxon>
        <taxon>Philodinidae</taxon>
        <taxon>Rotaria</taxon>
    </lineage>
</organism>
<sequence>MTRTNNNSEYSSSRRSSSSSVSIAQSSSTEAKDVISQNELKIQRLLLELQDDLKRTKECYTTSRDAWLSIQQPKSSTSSNENTSSQSPKNNLNEALTNVRNEVDMYKTALDKIAQVRQLQIEIANASKHHNDATRSHTTRRGLADLLSHMAYALKTWYGNENSEHDTNKSDVSPPPLCGAVPAASNHVCHVGDRIAGFVESDDGDENWILAEVANVHPNKTKYDIVDIDAEPDKGHYYNIFKRHIIPLPQWRACPLTCPQALFPPRTVVLALYPQTSCFYKGVVESIPRVGKDCYSIIFEDSSYNSGYSPEFDVPQMFVVAYKDMCSIPPRKPRALMRERLEKVSAAAQCQKCLAKGHWTYECKGKRKYVERPSRTQLLEKRIKQFKKNEETNVKAMIKKQLNDNLQKYKLDKKNNDDDDGNSSDSSSSSSSSSLSSLSSSSSSSSSTETSSTSSSSSDSNDEENGPPSDTNNESPKKKIIPHVASLSDQSDKIEMTTRLPSAGVDKSAAKIQAAFRSHQARLRLKKQAAWKMHEKLEYASEQTESKLKDMFDKLLKASETLSPSVAKLLQKAGLPVEEKELLKSTNPDNIPVESSYRGPRIDGPITRKTLVDLIEAFQQGQVLHEKYACVILHQARVILKSLPNFNHIDLSVLRHIHIIGDLHGQLADLLHIFNANGLPSTDNPYIFNGDFVDRGHNSVEVILLLMTSLVLYPSSVFLNRGNHEDIMVTVRYGFQNEVIQKYS</sequence>
<keyword evidence="5" id="KW-0464">Manganese</keyword>
<evidence type="ECO:0000256" key="1">
    <source>
        <dbReference type="ARBA" id="ARBA00001936"/>
    </source>
</evidence>
<evidence type="ECO:0000313" key="9">
    <source>
        <dbReference type="EMBL" id="CAF4115883.1"/>
    </source>
</evidence>
<dbReference type="InterPro" id="IPR006186">
    <property type="entry name" value="Ser/Thr-sp_prot-phosphatase"/>
</dbReference>
<dbReference type="AlphaFoldDB" id="A0A819ZPL1"/>
<dbReference type="Pfam" id="PF08321">
    <property type="entry name" value="PPP5"/>
    <property type="match status" value="1"/>
</dbReference>
<dbReference type="PROSITE" id="PS00125">
    <property type="entry name" value="SER_THR_PHOSPHATASE"/>
    <property type="match status" value="1"/>
</dbReference>
<dbReference type="Gene3D" id="2.30.30.140">
    <property type="match status" value="2"/>
</dbReference>
<evidence type="ECO:0000256" key="4">
    <source>
        <dbReference type="ARBA" id="ARBA00022801"/>
    </source>
</evidence>
<dbReference type="InterPro" id="IPR051134">
    <property type="entry name" value="PPP_phosphatase"/>
</dbReference>
<feature type="region of interest" description="Disordered" evidence="7">
    <location>
        <begin position="411"/>
        <end position="490"/>
    </location>
</feature>
<feature type="compositionally biased region" description="Low complexity" evidence="7">
    <location>
        <begin position="75"/>
        <end position="87"/>
    </location>
</feature>
<evidence type="ECO:0000313" key="10">
    <source>
        <dbReference type="EMBL" id="CAF4165723.1"/>
    </source>
</evidence>
<proteinExistence type="inferred from homology"/>
<comment type="caution">
    <text evidence="10">The sequence shown here is derived from an EMBL/GenBank/DDBJ whole genome shotgun (WGS) entry which is preliminary data.</text>
</comment>
<feature type="compositionally biased region" description="Low complexity" evidence="7">
    <location>
        <begin position="1"/>
        <end position="29"/>
    </location>
</feature>
<evidence type="ECO:0000256" key="6">
    <source>
        <dbReference type="RuleBase" id="RU004273"/>
    </source>
</evidence>
<reference evidence="10" key="1">
    <citation type="submission" date="2021-02" db="EMBL/GenBank/DDBJ databases">
        <authorList>
            <person name="Nowell W R."/>
        </authorList>
    </citation>
    <scope>NUCLEOTIDE SEQUENCE</scope>
</reference>
<keyword evidence="2" id="KW-0479">Metal-binding</keyword>
<keyword evidence="3" id="KW-0677">Repeat</keyword>
<dbReference type="InterPro" id="IPR047287">
    <property type="entry name" value="Tudor_SGF29_rpt2"/>
</dbReference>
<dbReference type="PROSITE" id="PS51518">
    <property type="entry name" value="SGF29_C"/>
    <property type="match status" value="1"/>
</dbReference>
<dbReference type="PANTHER" id="PTHR45668:SF3">
    <property type="entry name" value="SERINE_THREONINE-PROTEIN PHOSPHATASE RDGC"/>
    <property type="match status" value="1"/>
</dbReference>
<evidence type="ECO:0000256" key="5">
    <source>
        <dbReference type="ARBA" id="ARBA00023211"/>
    </source>
</evidence>
<dbReference type="Proteomes" id="UP000663842">
    <property type="component" value="Unassembled WGS sequence"/>
</dbReference>
<dbReference type="Pfam" id="PF00149">
    <property type="entry name" value="Metallophos"/>
    <property type="match status" value="1"/>
</dbReference>
<feature type="region of interest" description="Disordered" evidence="7">
    <location>
        <begin position="1"/>
        <end position="33"/>
    </location>
</feature>
<evidence type="ECO:0000313" key="11">
    <source>
        <dbReference type="Proteomes" id="UP000663842"/>
    </source>
</evidence>
<dbReference type="PROSITE" id="PS50096">
    <property type="entry name" value="IQ"/>
    <property type="match status" value="1"/>
</dbReference>
<dbReference type="InterPro" id="IPR047288">
    <property type="entry name" value="Tudor_SGF29_rpt1"/>
</dbReference>